<keyword evidence="2" id="KW-0067">ATP-binding</keyword>
<evidence type="ECO:0000259" key="3">
    <source>
        <dbReference type="PROSITE" id="PS50975"/>
    </source>
</evidence>
<dbReference type="Gene3D" id="3.30.470.20">
    <property type="entry name" value="ATP-grasp fold, B domain"/>
    <property type="match status" value="2"/>
</dbReference>
<keyword evidence="5" id="KW-1185">Reference proteome</keyword>
<evidence type="ECO:0000313" key="4">
    <source>
        <dbReference type="EMBL" id="WTR73604.1"/>
    </source>
</evidence>
<dbReference type="Pfam" id="PF07478">
    <property type="entry name" value="Dala_Dala_lig_C"/>
    <property type="match status" value="1"/>
</dbReference>
<evidence type="ECO:0000256" key="2">
    <source>
        <dbReference type="PROSITE-ProRule" id="PRU00409"/>
    </source>
</evidence>
<gene>
    <name evidence="4" type="ORF">OG814_32105</name>
</gene>
<dbReference type="InterPro" id="IPR011095">
    <property type="entry name" value="Dala_Dala_lig_C"/>
</dbReference>
<accession>A0ABZ1LGQ0</accession>
<protein>
    <submittedName>
        <fullName evidence="4">ATP-grasp domain-containing protein</fullName>
    </submittedName>
</protein>
<proteinExistence type="predicted"/>
<sequence length="358" mass="38405">MASREAGATPQPLGDDVPFAYQVIAHLAPRLGIAVELEPWGREVARLEFPDGRMAYFRHGNLDINRSGSADLARDKYACAHFLADAGLPVPSSFPIRALDEVKGEPNEQLTGFLAQHPWPLVVKPNSRYGGQGVEKVDNLPALLHAAERALRMDKIALVQPFVRGQDVRVVVLDGSPIAAYSRIPPALVGDGRRSIQFLLDDAYVDGDHAGPAKRLPDLGEATARLARRAGGLHRVPRSGEHVPLADAANVATGADVVDLSRALPADVLAMAVSAAQTAGLRLAGVDLLVDLGTEHAGFVPSQAHRELTHDGPRDRQCIVLEINSAPELDGFASLGEHQHALVERLYESILLEIATSR</sequence>
<organism evidence="4 5">
    <name type="scientific">Streptomyces zaomyceticus</name>
    <dbReference type="NCBI Taxonomy" id="68286"/>
    <lineage>
        <taxon>Bacteria</taxon>
        <taxon>Bacillati</taxon>
        <taxon>Actinomycetota</taxon>
        <taxon>Actinomycetes</taxon>
        <taxon>Kitasatosporales</taxon>
        <taxon>Streptomycetaceae</taxon>
        <taxon>Streptomyces</taxon>
    </lineage>
</organism>
<dbReference type="SUPFAM" id="SSF56059">
    <property type="entry name" value="Glutathione synthetase ATP-binding domain-like"/>
    <property type="match status" value="1"/>
</dbReference>
<dbReference type="PROSITE" id="PS50975">
    <property type="entry name" value="ATP_GRASP"/>
    <property type="match status" value="1"/>
</dbReference>
<dbReference type="InterPro" id="IPR011761">
    <property type="entry name" value="ATP-grasp"/>
</dbReference>
<dbReference type="PANTHER" id="PTHR21621:SF0">
    <property type="entry name" value="BETA-CITRYLGLUTAMATE SYNTHASE B-RELATED"/>
    <property type="match status" value="1"/>
</dbReference>
<evidence type="ECO:0000256" key="1">
    <source>
        <dbReference type="ARBA" id="ARBA00022598"/>
    </source>
</evidence>
<keyword evidence="1" id="KW-0436">Ligase</keyword>
<dbReference type="RefSeq" id="WP_406336353.1">
    <property type="nucleotide sequence ID" value="NZ_CP108188.1"/>
</dbReference>
<evidence type="ECO:0000313" key="5">
    <source>
        <dbReference type="Proteomes" id="UP001622594"/>
    </source>
</evidence>
<dbReference type="PANTHER" id="PTHR21621">
    <property type="entry name" value="RIBOSOMAL PROTEIN S6 MODIFICATION PROTEIN"/>
    <property type="match status" value="1"/>
</dbReference>
<reference evidence="4 5" key="1">
    <citation type="submission" date="2022-10" db="EMBL/GenBank/DDBJ databases">
        <title>The complete genomes of actinobacterial strains from the NBC collection.</title>
        <authorList>
            <person name="Joergensen T.S."/>
            <person name="Alvarez Arevalo M."/>
            <person name="Sterndorff E.B."/>
            <person name="Faurdal D."/>
            <person name="Vuksanovic O."/>
            <person name="Mourched A.-S."/>
            <person name="Charusanti P."/>
            <person name="Shaw S."/>
            <person name="Blin K."/>
            <person name="Weber T."/>
        </authorList>
    </citation>
    <scope>NUCLEOTIDE SEQUENCE [LARGE SCALE GENOMIC DNA]</scope>
    <source>
        <strain evidence="4 5">NBC_00123</strain>
    </source>
</reference>
<dbReference type="EMBL" id="CP108188">
    <property type="protein sequence ID" value="WTR73604.1"/>
    <property type="molecule type" value="Genomic_DNA"/>
</dbReference>
<keyword evidence="2" id="KW-0547">Nucleotide-binding</keyword>
<feature type="domain" description="ATP-grasp" evidence="3">
    <location>
        <begin position="80"/>
        <end position="355"/>
    </location>
</feature>
<dbReference type="Proteomes" id="UP001622594">
    <property type="component" value="Chromosome"/>
</dbReference>
<name>A0ABZ1LGQ0_9ACTN</name>